<reference evidence="1 2" key="1">
    <citation type="submission" date="2020-01" db="EMBL/GenBank/DDBJ databases">
        <title>Whole genome sequence of Heliobacterium gestii DSM 11169.</title>
        <authorList>
            <person name="Kyndt J.A."/>
            <person name="Meyer T.E."/>
        </authorList>
    </citation>
    <scope>NUCLEOTIDE SEQUENCE [LARGE SCALE GENOMIC DNA]</scope>
    <source>
        <strain evidence="1 2">DSM 11169</strain>
    </source>
</reference>
<proteinExistence type="predicted"/>
<dbReference type="EMBL" id="WXEX01000015">
    <property type="protein sequence ID" value="MZP44347.1"/>
    <property type="molecule type" value="Genomic_DNA"/>
</dbReference>
<evidence type="ECO:0000313" key="2">
    <source>
        <dbReference type="Proteomes" id="UP000471031"/>
    </source>
</evidence>
<comment type="caution">
    <text evidence="1">The sequence shown here is derived from an EMBL/GenBank/DDBJ whole genome shotgun (WGS) entry which is preliminary data.</text>
</comment>
<evidence type="ECO:0000313" key="1">
    <source>
        <dbReference type="EMBL" id="MZP44347.1"/>
    </source>
</evidence>
<dbReference type="OrthoDB" id="2221833at2"/>
<sequence>MKNIILEIFHENGFEKFKTQQTNNIEFWGPSKAKQSLEAYFIVDYLDDSEFTNVDEVKEKFIKYYNIINDSEIQKSAMEKNTYIIICLKVNITSLGKEIRQGIFDIEEDPQKFKKHVLLYTENQVNLFNNIRKSYNTTTNALYDILNSDHFQEFKKNPENDSLYSLVAGFFIKLPFLRYKGQERMIDDLASVIFKKIHEIGEDKSLLVNKIIKIDIDRIKSMNTNEIISLLKGGFKQ</sequence>
<name>A0A845LC08_HELGE</name>
<organism evidence="1 2">
    <name type="scientific">Heliomicrobium gestii</name>
    <name type="common">Heliobacterium gestii</name>
    <dbReference type="NCBI Taxonomy" id="2699"/>
    <lineage>
        <taxon>Bacteria</taxon>
        <taxon>Bacillati</taxon>
        <taxon>Bacillota</taxon>
        <taxon>Clostridia</taxon>
        <taxon>Eubacteriales</taxon>
        <taxon>Heliobacteriaceae</taxon>
        <taxon>Heliomicrobium</taxon>
    </lineage>
</organism>
<gene>
    <name evidence="1" type="ORF">GTO89_15040</name>
</gene>
<dbReference type="InterPro" id="IPR046905">
    <property type="entry name" value="ABC-3C_MC1"/>
</dbReference>
<protein>
    <submittedName>
        <fullName evidence="1">Uncharacterized protein</fullName>
    </submittedName>
</protein>
<dbReference type="Pfam" id="PF20289">
    <property type="entry name" value="MComp1"/>
    <property type="match status" value="1"/>
</dbReference>
<accession>A0A845LC08</accession>
<keyword evidence="2" id="KW-1185">Reference proteome</keyword>
<dbReference type="RefSeq" id="WP_161262917.1">
    <property type="nucleotide sequence ID" value="NZ_JAFBDC010000015.1"/>
</dbReference>
<dbReference type="AlphaFoldDB" id="A0A845LC08"/>
<dbReference type="Proteomes" id="UP000471031">
    <property type="component" value="Unassembled WGS sequence"/>
</dbReference>